<dbReference type="EMBL" id="CM035408">
    <property type="protein sequence ID" value="KAH7442003.1"/>
    <property type="molecule type" value="Genomic_DNA"/>
</dbReference>
<dbReference type="EMBL" id="CM035408">
    <property type="protein sequence ID" value="KAH7442004.1"/>
    <property type="molecule type" value="Genomic_DNA"/>
</dbReference>
<evidence type="ECO:0000256" key="2">
    <source>
        <dbReference type="SAM" id="MobiDB-lite"/>
    </source>
</evidence>
<dbReference type="OMA" id="FDIFEMY"/>
<protein>
    <recommendedName>
        <fullName evidence="3">SAM domain-containing protein</fullName>
    </recommendedName>
</protein>
<name>A0A8T2V7Y8_CERRI</name>
<evidence type="ECO:0000313" key="5">
    <source>
        <dbReference type="Proteomes" id="UP000825935"/>
    </source>
</evidence>
<organism evidence="4 5">
    <name type="scientific">Ceratopteris richardii</name>
    <name type="common">Triangle waterfern</name>
    <dbReference type="NCBI Taxonomy" id="49495"/>
    <lineage>
        <taxon>Eukaryota</taxon>
        <taxon>Viridiplantae</taxon>
        <taxon>Streptophyta</taxon>
        <taxon>Embryophyta</taxon>
        <taxon>Tracheophyta</taxon>
        <taxon>Polypodiopsida</taxon>
        <taxon>Polypodiidae</taxon>
        <taxon>Polypodiales</taxon>
        <taxon>Pteridineae</taxon>
        <taxon>Pteridaceae</taxon>
        <taxon>Parkerioideae</taxon>
        <taxon>Ceratopteris</taxon>
    </lineage>
</organism>
<gene>
    <name evidence="4" type="ORF">KP509_03G066400</name>
</gene>
<dbReference type="SUPFAM" id="SSF47769">
    <property type="entry name" value="SAM/Pointed domain"/>
    <property type="match status" value="1"/>
</dbReference>
<evidence type="ECO:0000313" key="4">
    <source>
        <dbReference type="EMBL" id="KAH7442004.1"/>
    </source>
</evidence>
<reference evidence="4" key="1">
    <citation type="submission" date="2021-08" db="EMBL/GenBank/DDBJ databases">
        <title>WGS assembly of Ceratopteris richardii.</title>
        <authorList>
            <person name="Marchant D.B."/>
            <person name="Chen G."/>
            <person name="Jenkins J."/>
            <person name="Shu S."/>
            <person name="Leebens-Mack J."/>
            <person name="Grimwood J."/>
            <person name="Schmutz J."/>
            <person name="Soltis P."/>
            <person name="Soltis D."/>
            <person name="Chen Z.-H."/>
        </authorList>
    </citation>
    <scope>NUCLEOTIDE SEQUENCE</scope>
    <source>
        <strain evidence="4">Whitten #5841</strain>
        <tissue evidence="4">Leaf</tissue>
    </source>
</reference>
<dbReference type="PROSITE" id="PS50105">
    <property type="entry name" value="SAM_DOMAIN"/>
    <property type="match status" value="1"/>
</dbReference>
<dbReference type="PANTHER" id="PTHR10627:SF74">
    <property type="entry name" value="OS08G0526500 PROTEIN"/>
    <property type="match status" value="1"/>
</dbReference>
<accession>A0A8T2V7Y8</accession>
<dbReference type="Gene3D" id="1.10.150.50">
    <property type="entry name" value="Transcription Factor, Ets-1"/>
    <property type="match status" value="1"/>
</dbReference>
<keyword evidence="1" id="KW-0677">Repeat</keyword>
<comment type="caution">
    <text evidence="4">The sequence shown here is derived from an EMBL/GenBank/DDBJ whole genome shotgun (WGS) entry which is preliminary data.</text>
</comment>
<feature type="region of interest" description="Disordered" evidence="2">
    <location>
        <begin position="1"/>
        <end position="25"/>
    </location>
</feature>
<evidence type="ECO:0000256" key="1">
    <source>
        <dbReference type="ARBA" id="ARBA00022737"/>
    </source>
</evidence>
<dbReference type="SMART" id="SM00454">
    <property type="entry name" value="SAM"/>
    <property type="match status" value="1"/>
</dbReference>
<evidence type="ECO:0000259" key="3">
    <source>
        <dbReference type="PROSITE" id="PS50105"/>
    </source>
</evidence>
<dbReference type="AlphaFoldDB" id="A0A8T2V7Y8"/>
<dbReference type="PANTHER" id="PTHR10627">
    <property type="entry name" value="SCP160"/>
    <property type="match status" value="1"/>
</dbReference>
<dbReference type="Pfam" id="PF00536">
    <property type="entry name" value="SAM_1"/>
    <property type="match status" value="1"/>
</dbReference>
<proteinExistence type="predicted"/>
<dbReference type="OrthoDB" id="76949at2759"/>
<keyword evidence="5" id="KW-1185">Reference proteome</keyword>
<feature type="domain" description="SAM" evidence="3">
    <location>
        <begin position="166"/>
        <end position="225"/>
    </location>
</feature>
<sequence length="225" mass="25118">MSQPRVTVTVRQDGQRSASISSNKTWPYQKYGGIIGRKRSVKDRLGGGFMSNKRQRLEISKRQANRWEDEQAIVASTNSPSNAPRQGQDLRHKLHQKHKQNQHISNASTIVGNDLRARISGSIPQDQGQRIVVHRHPPIPTKPLPLVGPLSPPNAITSHVKPLQKVEQPTVGMLLQSLGLGKYSITFQAEEIDMTALRNMNDDDLKELGLPMGPRKKILLALSRK</sequence>
<dbReference type="InterPro" id="IPR001660">
    <property type="entry name" value="SAM"/>
</dbReference>
<dbReference type="InterPro" id="IPR013761">
    <property type="entry name" value="SAM/pointed_sf"/>
</dbReference>
<dbReference type="Proteomes" id="UP000825935">
    <property type="component" value="Chromosome 3"/>
</dbReference>